<evidence type="ECO:0000256" key="1">
    <source>
        <dbReference type="ARBA" id="ARBA00022481"/>
    </source>
</evidence>
<dbReference type="PRINTS" id="PR00813">
    <property type="entry name" value="BCTERIALGSPG"/>
</dbReference>
<accession>M3J8B0</accession>
<name>M3J8B0_9BACT</name>
<dbReference type="SUPFAM" id="SSF54523">
    <property type="entry name" value="Pili subunits"/>
    <property type="match status" value="1"/>
</dbReference>
<dbReference type="RefSeq" id="WP_002953760.1">
    <property type="nucleotide sequence ID" value="NZ_AOTD01000258.1"/>
</dbReference>
<dbReference type="NCBIfam" id="TIGR02532">
    <property type="entry name" value="IV_pilin_GFxxxE"/>
    <property type="match status" value="1"/>
</dbReference>
<dbReference type="AlphaFoldDB" id="M3J8B0"/>
<dbReference type="InterPro" id="IPR012902">
    <property type="entry name" value="N_methyl_site"/>
</dbReference>
<dbReference type="PANTHER" id="PTHR30093">
    <property type="entry name" value="GENERAL SECRETION PATHWAY PROTEIN G"/>
    <property type="match status" value="1"/>
</dbReference>
<reference evidence="2 3" key="1">
    <citation type="submission" date="2013-02" db="EMBL/GenBank/DDBJ databases">
        <title>Co-occurrence of anaerobic bacteria in colorectal carcinomas.</title>
        <authorList>
            <person name="Holt R.A."/>
            <person name="Warren R.L."/>
            <person name="Allen-Vercoe E."/>
            <person name="Pleasance S."/>
            <person name="Freeman D.J."/>
            <person name="Watson P."/>
            <person name="Moore R."/>
            <person name="Cochrane K."/>
        </authorList>
    </citation>
    <scope>NUCLEOTIDE SEQUENCE [LARGE SCALE GENOMIC DNA]</scope>
    <source>
        <strain evidence="2 3">CC57C</strain>
    </source>
</reference>
<organism evidence="2 3">
    <name type="scientific">Campylobacter showae CC57C</name>
    <dbReference type="NCBI Taxonomy" id="1073353"/>
    <lineage>
        <taxon>Bacteria</taxon>
        <taxon>Pseudomonadati</taxon>
        <taxon>Campylobacterota</taxon>
        <taxon>Epsilonproteobacteria</taxon>
        <taxon>Campylobacterales</taxon>
        <taxon>Campylobacteraceae</taxon>
        <taxon>Campylobacter</taxon>
    </lineage>
</organism>
<dbReference type="STRING" id="1073353.H740_10912"/>
<dbReference type="Proteomes" id="UP000011782">
    <property type="component" value="Unassembled WGS sequence"/>
</dbReference>
<keyword evidence="1" id="KW-0488">Methylation</keyword>
<dbReference type="GO" id="GO:0015628">
    <property type="term" value="P:protein secretion by the type II secretion system"/>
    <property type="evidence" value="ECO:0007669"/>
    <property type="project" value="InterPro"/>
</dbReference>
<proteinExistence type="predicted"/>
<comment type="caution">
    <text evidence="2">The sequence shown here is derived from an EMBL/GenBank/DDBJ whole genome shotgun (WGS) entry which is preliminary data.</text>
</comment>
<evidence type="ECO:0000313" key="2">
    <source>
        <dbReference type="EMBL" id="EMG29593.1"/>
    </source>
</evidence>
<dbReference type="EMBL" id="AOTD01000258">
    <property type="protein sequence ID" value="EMG29593.1"/>
    <property type="molecule type" value="Genomic_DNA"/>
</dbReference>
<keyword evidence="2" id="KW-0449">Lipoprotein</keyword>
<dbReference type="Gene3D" id="3.30.700.10">
    <property type="entry name" value="Glycoprotein, Type 4 Pilin"/>
    <property type="match status" value="1"/>
</dbReference>
<protein>
    <submittedName>
        <fullName evidence="2">Lipoprotein ABC transporter permease</fullName>
    </submittedName>
</protein>
<dbReference type="Pfam" id="PF07963">
    <property type="entry name" value="N_methyl"/>
    <property type="match status" value="1"/>
</dbReference>
<dbReference type="InterPro" id="IPR000983">
    <property type="entry name" value="Bac_GSPG_pilin"/>
</dbReference>
<dbReference type="InterPro" id="IPR045584">
    <property type="entry name" value="Pilin-like"/>
</dbReference>
<evidence type="ECO:0000313" key="3">
    <source>
        <dbReference type="Proteomes" id="UP000011782"/>
    </source>
</evidence>
<gene>
    <name evidence="2" type="ORF">H740_10912</name>
</gene>
<sequence>MKRGFTMLELVFVIVVIGILASIAIPKLFVARDDAVLVKARSDIASIRSGITNSHNTNMLSGNFTYGSLEKSGTTNIFTNVLQNGIKEKGTSDSSGWKKGSTTGSKTIYTFTLSNSQSVDFTYDTADGSFSCPNNDKLCKQLTE</sequence>
<dbReference type="GO" id="GO:0015627">
    <property type="term" value="C:type II protein secretion system complex"/>
    <property type="evidence" value="ECO:0007669"/>
    <property type="project" value="InterPro"/>
</dbReference>
<dbReference type="OrthoDB" id="5349145at2"/>